<keyword evidence="3" id="KW-0479">Metal-binding</keyword>
<reference evidence="10 11" key="1">
    <citation type="submission" date="2016-10" db="EMBL/GenBank/DDBJ databases">
        <authorList>
            <person name="de Groot N.N."/>
        </authorList>
    </citation>
    <scope>NUCLEOTIDE SEQUENCE [LARGE SCALE GENOMIC DNA]</scope>
    <source>
        <strain evidence="10">1</strain>
    </source>
</reference>
<evidence type="ECO:0000256" key="4">
    <source>
        <dbReference type="ARBA" id="ARBA00022982"/>
    </source>
</evidence>
<dbReference type="Gene3D" id="1.10.10.1100">
    <property type="entry name" value="BFD-like [2Fe-2S]-binding domain"/>
    <property type="match status" value="1"/>
</dbReference>
<evidence type="ECO:0000256" key="5">
    <source>
        <dbReference type="ARBA" id="ARBA00023004"/>
    </source>
</evidence>
<keyword evidence="5" id="KW-0408">Iron</keyword>
<dbReference type="InterPro" id="IPR007419">
    <property type="entry name" value="BFD-like_2Fe2S-bd_dom"/>
</dbReference>
<dbReference type="GO" id="GO:0051537">
    <property type="term" value="F:2 iron, 2 sulfur cluster binding"/>
    <property type="evidence" value="ECO:0007669"/>
    <property type="project" value="UniProtKB-KW"/>
</dbReference>
<dbReference type="Pfam" id="PF04324">
    <property type="entry name" value="Fer2_BFD"/>
    <property type="match status" value="1"/>
</dbReference>
<organism evidence="10 11">
    <name type="scientific">Nitrosomonas mobilis</name>
    <dbReference type="NCBI Taxonomy" id="51642"/>
    <lineage>
        <taxon>Bacteria</taxon>
        <taxon>Pseudomonadati</taxon>
        <taxon>Pseudomonadota</taxon>
        <taxon>Betaproteobacteria</taxon>
        <taxon>Nitrosomonadales</taxon>
        <taxon>Nitrosomonadaceae</taxon>
        <taxon>Nitrosomonas</taxon>
    </lineage>
</organism>
<evidence type="ECO:0000313" key="11">
    <source>
        <dbReference type="Proteomes" id="UP000198729"/>
    </source>
</evidence>
<evidence type="ECO:0000313" key="10">
    <source>
        <dbReference type="EMBL" id="SCZ85712.1"/>
    </source>
</evidence>
<evidence type="ECO:0000256" key="2">
    <source>
        <dbReference type="ARBA" id="ARBA00022714"/>
    </source>
</evidence>
<dbReference type="AlphaFoldDB" id="A0A1G5SF18"/>
<dbReference type="EMBL" id="FMWO01000048">
    <property type="protein sequence ID" value="SCZ85712.1"/>
    <property type="molecule type" value="Genomic_DNA"/>
</dbReference>
<dbReference type="GO" id="GO:0046872">
    <property type="term" value="F:metal ion binding"/>
    <property type="evidence" value="ECO:0007669"/>
    <property type="project" value="UniProtKB-KW"/>
</dbReference>
<feature type="domain" description="BFD-like [2Fe-2S]-binding" evidence="9">
    <location>
        <begin position="2"/>
        <end position="48"/>
    </location>
</feature>
<dbReference type="InterPro" id="IPR052371">
    <property type="entry name" value="BFD-associated_ferredoxin"/>
</dbReference>
<evidence type="ECO:0000256" key="6">
    <source>
        <dbReference type="ARBA" id="ARBA00023014"/>
    </source>
</evidence>
<keyword evidence="4" id="KW-0249">Electron transport</keyword>
<dbReference type="PANTHER" id="PTHR37424">
    <property type="entry name" value="BACTERIOFERRITIN-ASSOCIATED FERREDOXIN"/>
    <property type="match status" value="1"/>
</dbReference>
<evidence type="ECO:0000259" key="9">
    <source>
        <dbReference type="Pfam" id="PF04324"/>
    </source>
</evidence>
<proteinExistence type="inferred from homology"/>
<dbReference type="OrthoDB" id="9815350at2"/>
<name>A0A1G5SF18_9PROT</name>
<sequence>MYICVCKGITDRDIHEAALNGAIRMRDIRIGLGVSEQCGACACHAKIVLDKAQQQTDATAVSCKG</sequence>
<comment type="similarity">
    <text evidence="8">Belongs to the Bfd family.</text>
</comment>
<keyword evidence="1" id="KW-0813">Transport</keyword>
<gene>
    <name evidence="10" type="ORF">NSMM_400190</name>
</gene>
<evidence type="ECO:0000256" key="8">
    <source>
        <dbReference type="ARBA" id="ARBA00046332"/>
    </source>
</evidence>
<evidence type="ECO:0000256" key="7">
    <source>
        <dbReference type="ARBA" id="ARBA00039386"/>
    </source>
</evidence>
<dbReference type="PANTHER" id="PTHR37424:SF1">
    <property type="entry name" value="BACTERIOFERRITIN-ASSOCIATED FERREDOXIN"/>
    <property type="match status" value="1"/>
</dbReference>
<keyword evidence="2" id="KW-0001">2Fe-2S</keyword>
<dbReference type="STRING" id="51642.NSMM_400190"/>
<dbReference type="InterPro" id="IPR041854">
    <property type="entry name" value="BFD-like_2Fe2S-bd_dom_sf"/>
</dbReference>
<evidence type="ECO:0000256" key="1">
    <source>
        <dbReference type="ARBA" id="ARBA00022448"/>
    </source>
</evidence>
<dbReference type="RefSeq" id="WP_090286213.1">
    <property type="nucleotide sequence ID" value="NZ_FMWO01000048.1"/>
</dbReference>
<evidence type="ECO:0000256" key="3">
    <source>
        <dbReference type="ARBA" id="ARBA00022723"/>
    </source>
</evidence>
<dbReference type="Proteomes" id="UP000198729">
    <property type="component" value="Unassembled WGS sequence"/>
</dbReference>
<keyword evidence="6" id="KW-0411">Iron-sulfur</keyword>
<keyword evidence="11" id="KW-1185">Reference proteome</keyword>
<accession>A0A1G5SF18</accession>
<protein>
    <recommendedName>
        <fullName evidence="7">Bacterioferritin-associated ferredoxin</fullName>
    </recommendedName>
</protein>